<dbReference type="GO" id="GO:0030246">
    <property type="term" value="F:carbohydrate binding"/>
    <property type="evidence" value="ECO:0007669"/>
    <property type="project" value="UniProtKB-ARBA"/>
</dbReference>
<dbReference type="Pfam" id="PF13407">
    <property type="entry name" value="Peripla_BP_4"/>
    <property type="match status" value="1"/>
</dbReference>
<sequence>MKKFWHSVMAAALVLTFLSAAGASEKKLTVGLVVKEPTAPYIQAFMKAAEEKAGELGVNLLIRDGEGDSIKIMDIIDTYMAQGIDAFILGGAVDLRALVPGIRRLNEAKIPVAALDTSPEGGIVDFFLSFDLVQSSAKAAELFVEGIKKRNGGTVPAGVVLEILGDKADMFSHACTEGFDSVLSKYPQLEIAQGEGKWNNTDSHAVVSDLLTRFGNGVLGIYVQTPDIMGPGVVAAIEAAGLNAADFGISGICIGPEGIDLIKKGKMLGAVAQPAYDAAALAVQYLVDKLRGNPVPQIGDTVVVEGALWSPAKVIRNPWADDGAFVVLQGPLVPQEVSPDDPRLWENMLTK</sequence>
<dbReference type="SUPFAM" id="SSF53822">
    <property type="entry name" value="Periplasmic binding protein-like I"/>
    <property type="match status" value="1"/>
</dbReference>
<gene>
    <name evidence="6" type="ORF">C8D99_10497</name>
</gene>
<evidence type="ECO:0000256" key="3">
    <source>
        <dbReference type="ARBA" id="ARBA00022729"/>
    </source>
</evidence>
<comment type="subcellular location">
    <subcellularLocation>
        <location evidence="1">Cell envelope</location>
    </subcellularLocation>
</comment>
<dbReference type="OrthoDB" id="9814427at2"/>
<organism evidence="6 7">
    <name type="scientific">Aminivibrio pyruvatiphilus</name>
    <dbReference type="NCBI Taxonomy" id="1005740"/>
    <lineage>
        <taxon>Bacteria</taxon>
        <taxon>Thermotogati</taxon>
        <taxon>Synergistota</taxon>
        <taxon>Synergistia</taxon>
        <taxon>Synergistales</taxon>
        <taxon>Aminobacteriaceae</taxon>
        <taxon>Aminivibrio</taxon>
    </lineage>
</organism>
<dbReference type="RefSeq" id="WP_133956900.1">
    <property type="nucleotide sequence ID" value="NZ_SORI01000004.1"/>
</dbReference>
<keyword evidence="7" id="KW-1185">Reference proteome</keyword>
<proteinExistence type="inferred from homology"/>
<dbReference type="InterPro" id="IPR028082">
    <property type="entry name" value="Peripla_BP_I"/>
</dbReference>
<evidence type="ECO:0000256" key="4">
    <source>
        <dbReference type="SAM" id="SignalP"/>
    </source>
</evidence>
<feature type="signal peptide" evidence="4">
    <location>
        <begin position="1"/>
        <end position="23"/>
    </location>
</feature>
<feature type="domain" description="Periplasmic binding protein" evidence="5">
    <location>
        <begin position="30"/>
        <end position="293"/>
    </location>
</feature>
<feature type="chain" id="PRO_5021027075" evidence="4">
    <location>
        <begin position="24"/>
        <end position="351"/>
    </location>
</feature>
<dbReference type="Gene3D" id="3.40.50.2300">
    <property type="match status" value="2"/>
</dbReference>
<reference evidence="6 7" key="1">
    <citation type="submission" date="2019-03" db="EMBL/GenBank/DDBJ databases">
        <title>Genomic Encyclopedia of Type Strains, Phase IV (KMG-IV): sequencing the most valuable type-strain genomes for metagenomic binning, comparative biology and taxonomic classification.</title>
        <authorList>
            <person name="Goeker M."/>
        </authorList>
    </citation>
    <scope>NUCLEOTIDE SEQUENCE [LARGE SCALE GENOMIC DNA]</scope>
    <source>
        <strain evidence="6 7">DSM 25964</strain>
    </source>
</reference>
<keyword evidence="3 4" id="KW-0732">Signal</keyword>
<dbReference type="PANTHER" id="PTHR46847:SF1">
    <property type="entry name" value="D-ALLOSE-BINDING PERIPLASMIC PROTEIN-RELATED"/>
    <property type="match status" value="1"/>
</dbReference>
<dbReference type="GO" id="GO:0030313">
    <property type="term" value="C:cell envelope"/>
    <property type="evidence" value="ECO:0007669"/>
    <property type="project" value="UniProtKB-SubCell"/>
</dbReference>
<evidence type="ECO:0000256" key="1">
    <source>
        <dbReference type="ARBA" id="ARBA00004196"/>
    </source>
</evidence>
<dbReference type="PANTHER" id="PTHR46847">
    <property type="entry name" value="D-ALLOSE-BINDING PERIPLASMIC PROTEIN-RELATED"/>
    <property type="match status" value="1"/>
</dbReference>
<protein>
    <submittedName>
        <fullName evidence="6">Monosaccharide ABC transporter substrate-binding protein (CUT2 family)</fullName>
    </submittedName>
</protein>
<dbReference type="InterPro" id="IPR025997">
    <property type="entry name" value="SBP_2_dom"/>
</dbReference>
<dbReference type="AlphaFoldDB" id="A0A4R8MDG7"/>
<comment type="similarity">
    <text evidence="2">Belongs to the bacterial solute-binding protein 2 family.</text>
</comment>
<dbReference type="CDD" id="cd01536">
    <property type="entry name" value="PBP1_ABC_sugar_binding-like"/>
    <property type="match status" value="1"/>
</dbReference>
<comment type="caution">
    <text evidence="6">The sequence shown here is derived from an EMBL/GenBank/DDBJ whole genome shotgun (WGS) entry which is preliminary data.</text>
</comment>
<name>A0A4R8MDG7_9BACT</name>
<evidence type="ECO:0000256" key="2">
    <source>
        <dbReference type="ARBA" id="ARBA00007639"/>
    </source>
</evidence>
<dbReference type="Proteomes" id="UP000295066">
    <property type="component" value="Unassembled WGS sequence"/>
</dbReference>
<evidence type="ECO:0000259" key="5">
    <source>
        <dbReference type="Pfam" id="PF13407"/>
    </source>
</evidence>
<evidence type="ECO:0000313" key="6">
    <source>
        <dbReference type="EMBL" id="TDY61856.1"/>
    </source>
</evidence>
<evidence type="ECO:0000313" key="7">
    <source>
        <dbReference type="Proteomes" id="UP000295066"/>
    </source>
</evidence>
<accession>A0A4R8MDG7</accession>
<dbReference type="EMBL" id="SORI01000004">
    <property type="protein sequence ID" value="TDY61856.1"/>
    <property type="molecule type" value="Genomic_DNA"/>
</dbReference>